<organism evidence="3 4">
    <name type="scientific">Acidiphilium iwatense</name>
    <dbReference type="NCBI Taxonomy" id="768198"/>
    <lineage>
        <taxon>Bacteria</taxon>
        <taxon>Pseudomonadati</taxon>
        <taxon>Pseudomonadota</taxon>
        <taxon>Alphaproteobacteria</taxon>
        <taxon>Acetobacterales</taxon>
        <taxon>Acidocellaceae</taxon>
        <taxon>Acidiphilium</taxon>
    </lineage>
</organism>
<comment type="caution">
    <text evidence="3">The sequence shown here is derived from an EMBL/GenBank/DDBJ whole genome shotgun (WGS) entry which is preliminary data.</text>
</comment>
<dbReference type="EMBL" id="JAKGBZ010000060">
    <property type="protein sequence ID" value="MCF3948555.1"/>
    <property type="molecule type" value="Genomic_DNA"/>
</dbReference>
<gene>
    <name evidence="3" type="ORF">L2A60_17970</name>
</gene>
<evidence type="ECO:0000256" key="1">
    <source>
        <dbReference type="ARBA" id="ARBA00023172"/>
    </source>
</evidence>
<dbReference type="InterPro" id="IPR013762">
    <property type="entry name" value="Integrase-like_cat_sf"/>
</dbReference>
<feature type="region of interest" description="Disordered" evidence="2">
    <location>
        <begin position="1"/>
        <end position="26"/>
    </location>
</feature>
<reference evidence="3 4" key="1">
    <citation type="submission" date="2022-01" db="EMBL/GenBank/DDBJ databases">
        <authorList>
            <person name="Won M."/>
            <person name="Kim S.-J."/>
            <person name="Kwon S.-W."/>
        </authorList>
    </citation>
    <scope>NUCLEOTIDE SEQUENCE [LARGE SCALE GENOMIC DNA]</scope>
    <source>
        <strain evidence="3 4">KCTC 23505</strain>
    </source>
</reference>
<keyword evidence="1" id="KW-0233">DNA recombination</keyword>
<keyword evidence="4" id="KW-1185">Reference proteome</keyword>
<evidence type="ECO:0000256" key="2">
    <source>
        <dbReference type="SAM" id="MobiDB-lite"/>
    </source>
</evidence>
<sequence length="413" mass="46384">MTVEKKGTHAQSSRTRRRSGNDARTVAKPGLVLKLAEWPDEHRALWETGTAPKGSRLAKPKHADALRPMSIRNAARGYGAFLAVLNQSGVDMVSRRPAELVTPPNVAVFVEMLTTRGNLPNSIKVRLFDLRVALRIMEPAVELDWLTRPGGVSINDIYPQQFVEKHIPDPREMTKLGMTLIERGRSILQEGGGNGPLTARYEAARRDVRNGLIFGLLAVFPIRIGNLAIMQIGQHVIDQGDQIWLKFAHHEVKNGRSLECVLPEHLHRLFRYYLDVVHPEMADTPDAGWFWLNADGTRFRLRGIEGMFRRQTAREFGTTIGPHSTRRGLPTALADAAPSRPGLAAAILGVSEEVVSRHYRRADQRHAARFAGGLFEQERETMRLRAQRLLGAWENAGGQEERDIAPKHWLEFK</sequence>
<name>A0ABS9E0L6_9PROT</name>
<protein>
    <recommendedName>
        <fullName evidence="5">Tyr recombinase domain-containing protein</fullName>
    </recommendedName>
</protein>
<dbReference type="RefSeq" id="WP_235705837.1">
    <property type="nucleotide sequence ID" value="NZ_JAKGBZ010000060.1"/>
</dbReference>
<dbReference type="InterPro" id="IPR011010">
    <property type="entry name" value="DNA_brk_join_enz"/>
</dbReference>
<evidence type="ECO:0000313" key="4">
    <source>
        <dbReference type="Proteomes" id="UP001521209"/>
    </source>
</evidence>
<evidence type="ECO:0000313" key="3">
    <source>
        <dbReference type="EMBL" id="MCF3948555.1"/>
    </source>
</evidence>
<proteinExistence type="predicted"/>
<dbReference type="Gene3D" id="1.10.443.10">
    <property type="entry name" value="Intergrase catalytic core"/>
    <property type="match status" value="1"/>
</dbReference>
<accession>A0ABS9E0L6</accession>
<evidence type="ECO:0008006" key="5">
    <source>
        <dbReference type="Google" id="ProtNLM"/>
    </source>
</evidence>
<dbReference type="Proteomes" id="UP001521209">
    <property type="component" value="Unassembled WGS sequence"/>
</dbReference>
<dbReference type="SUPFAM" id="SSF56349">
    <property type="entry name" value="DNA breaking-rejoining enzymes"/>
    <property type="match status" value="1"/>
</dbReference>